<evidence type="ECO:0000256" key="6">
    <source>
        <dbReference type="ARBA" id="ARBA00023163"/>
    </source>
</evidence>
<dbReference type="Proteomes" id="UP000886595">
    <property type="component" value="Unassembled WGS sequence"/>
</dbReference>
<evidence type="ECO:0000259" key="11">
    <source>
        <dbReference type="PROSITE" id="PS50884"/>
    </source>
</evidence>
<dbReference type="PANTHER" id="PTHR31992">
    <property type="entry name" value="DOF ZINC FINGER PROTEIN DOF1.4-RELATED"/>
    <property type="match status" value="1"/>
</dbReference>
<evidence type="ECO:0000256" key="8">
    <source>
        <dbReference type="PROSITE-ProRule" id="PRU00071"/>
    </source>
</evidence>
<dbReference type="PROSITE" id="PS01361">
    <property type="entry name" value="ZF_DOF_1"/>
    <property type="match status" value="1"/>
</dbReference>
<name>A0A8X7Q5A7_BRACI</name>
<keyword evidence="13" id="KW-1185">Reference proteome</keyword>
<keyword evidence="7 8" id="KW-0539">Nucleus</keyword>
<evidence type="ECO:0000256" key="9">
    <source>
        <dbReference type="RuleBase" id="RU369094"/>
    </source>
</evidence>
<dbReference type="InterPro" id="IPR045174">
    <property type="entry name" value="Dof"/>
</dbReference>
<organism evidence="12 13">
    <name type="scientific">Brassica carinata</name>
    <name type="common">Ethiopian mustard</name>
    <name type="synonym">Abyssinian cabbage</name>
    <dbReference type="NCBI Taxonomy" id="52824"/>
    <lineage>
        <taxon>Eukaryota</taxon>
        <taxon>Viridiplantae</taxon>
        <taxon>Streptophyta</taxon>
        <taxon>Embryophyta</taxon>
        <taxon>Tracheophyta</taxon>
        <taxon>Spermatophyta</taxon>
        <taxon>Magnoliopsida</taxon>
        <taxon>eudicotyledons</taxon>
        <taxon>Gunneridae</taxon>
        <taxon>Pentapetalae</taxon>
        <taxon>rosids</taxon>
        <taxon>malvids</taxon>
        <taxon>Brassicales</taxon>
        <taxon>Brassicaceae</taxon>
        <taxon>Brassiceae</taxon>
        <taxon>Brassica</taxon>
    </lineage>
</organism>
<accession>A0A8X7Q5A7</accession>
<dbReference type="AlphaFoldDB" id="A0A8X7Q5A7"/>
<evidence type="ECO:0000256" key="1">
    <source>
        <dbReference type="ARBA" id="ARBA00022723"/>
    </source>
</evidence>
<keyword evidence="4 9" id="KW-0805">Transcription regulation</keyword>
<dbReference type="EMBL" id="JAAMPC010000014">
    <property type="protein sequence ID" value="KAG2263303.1"/>
    <property type="molecule type" value="Genomic_DNA"/>
</dbReference>
<keyword evidence="3 9" id="KW-0862">Zinc</keyword>
<keyword evidence="2 8" id="KW-0863">Zinc-finger</keyword>
<dbReference type="Pfam" id="PF02701">
    <property type="entry name" value="Zn_ribbon_Dof"/>
    <property type="match status" value="1"/>
</dbReference>
<dbReference type="InterPro" id="IPR003851">
    <property type="entry name" value="Znf_Dof"/>
</dbReference>
<comment type="subcellular location">
    <subcellularLocation>
        <location evidence="8 9">Nucleus</location>
    </subcellularLocation>
</comment>
<evidence type="ECO:0000256" key="7">
    <source>
        <dbReference type="ARBA" id="ARBA00023242"/>
    </source>
</evidence>
<dbReference type="GO" id="GO:0003700">
    <property type="term" value="F:DNA-binding transcription factor activity"/>
    <property type="evidence" value="ECO:0007669"/>
    <property type="project" value="UniProtKB-UniRule"/>
</dbReference>
<dbReference type="GO" id="GO:0008270">
    <property type="term" value="F:zinc ion binding"/>
    <property type="evidence" value="ECO:0007669"/>
    <property type="project" value="UniProtKB-KW"/>
</dbReference>
<dbReference type="GO" id="GO:0005634">
    <property type="term" value="C:nucleus"/>
    <property type="evidence" value="ECO:0007669"/>
    <property type="project" value="UniProtKB-SubCell"/>
</dbReference>
<evidence type="ECO:0000256" key="2">
    <source>
        <dbReference type="ARBA" id="ARBA00022771"/>
    </source>
</evidence>
<evidence type="ECO:0000256" key="10">
    <source>
        <dbReference type="SAM" id="MobiDB-lite"/>
    </source>
</evidence>
<keyword evidence="5 8" id="KW-0238">DNA-binding</keyword>
<feature type="region of interest" description="Disordered" evidence="10">
    <location>
        <begin position="99"/>
        <end position="128"/>
    </location>
</feature>
<evidence type="ECO:0000313" key="13">
    <source>
        <dbReference type="Proteomes" id="UP000886595"/>
    </source>
</evidence>
<reference evidence="12 13" key="1">
    <citation type="submission" date="2020-02" db="EMBL/GenBank/DDBJ databases">
        <authorList>
            <person name="Ma Q."/>
            <person name="Huang Y."/>
            <person name="Song X."/>
            <person name="Pei D."/>
        </authorList>
    </citation>
    <scope>NUCLEOTIDE SEQUENCE [LARGE SCALE GENOMIC DNA]</scope>
    <source>
        <strain evidence="12">Sxm20200214</strain>
        <tissue evidence="12">Leaf</tissue>
    </source>
</reference>
<evidence type="ECO:0000313" key="12">
    <source>
        <dbReference type="EMBL" id="KAG2263303.1"/>
    </source>
</evidence>
<keyword evidence="1 9" id="KW-0479">Metal-binding</keyword>
<gene>
    <name evidence="12" type="ORF">Bca52824_070382</name>
</gene>
<dbReference type="GO" id="GO:0003677">
    <property type="term" value="F:DNA binding"/>
    <property type="evidence" value="ECO:0007669"/>
    <property type="project" value="UniProtKB-UniRule"/>
</dbReference>
<proteinExistence type="predicted"/>
<comment type="function">
    <text evidence="9">Transcription factor that binds specifically to a 5'-AA[AG]G-3' consensus core sequence.</text>
</comment>
<sequence length="269" mass="29814">MHKLTHTFMDAYIIHSCCERERESREERDMERTEALTSSFLWRPNANANAEITPSCPRCGSSNTKFCYYNNYSLTQPRYFCKGCRRYWTKGGSLRNVPVGGGCRKSRRNKSSSSNAKTGVTASSCSSGGGSPNIDLALVYANFLNPKPDEPTLQETCGLATGASMEPSWTMDIGDGHHHHHHYDHQVEHTVEECGYNGLPPFPGEELLSIDTNSVWSDALLIGHHHVEVGGVNPAQTVHEPVIHFADESNDSTNFLLGSWSPFDFSTDG</sequence>
<comment type="caution">
    <text evidence="12">The sequence shown here is derived from an EMBL/GenBank/DDBJ whole genome shotgun (WGS) entry which is preliminary data.</text>
</comment>
<dbReference type="PANTHER" id="PTHR31992:SF111">
    <property type="entry name" value="DOF ZINC FINGER PROTEIN DOF3.5"/>
    <property type="match status" value="1"/>
</dbReference>
<dbReference type="PROSITE" id="PS50884">
    <property type="entry name" value="ZF_DOF_2"/>
    <property type="match status" value="1"/>
</dbReference>
<dbReference type="OrthoDB" id="1927254at2759"/>
<feature type="compositionally biased region" description="Polar residues" evidence="10">
    <location>
        <begin position="116"/>
        <end position="126"/>
    </location>
</feature>
<evidence type="ECO:0000256" key="5">
    <source>
        <dbReference type="ARBA" id="ARBA00023125"/>
    </source>
</evidence>
<keyword evidence="6 9" id="KW-0804">Transcription</keyword>
<evidence type="ECO:0000256" key="4">
    <source>
        <dbReference type="ARBA" id="ARBA00023015"/>
    </source>
</evidence>
<feature type="domain" description="Dof-type" evidence="11">
    <location>
        <begin position="54"/>
        <end position="108"/>
    </location>
</feature>
<evidence type="ECO:0000256" key="3">
    <source>
        <dbReference type="ARBA" id="ARBA00022833"/>
    </source>
</evidence>
<protein>
    <recommendedName>
        <fullName evidence="9">Dof zinc finger protein</fullName>
    </recommendedName>
</protein>